<feature type="domain" description="FAD-binding" evidence="5">
    <location>
        <begin position="183"/>
        <end position="230"/>
    </location>
</feature>
<dbReference type="RefSeq" id="XP_007764402.1">
    <property type="nucleotide sequence ID" value="XM_007766212.1"/>
</dbReference>
<comment type="cofactor">
    <cofactor evidence="1">
        <name>FAD</name>
        <dbReference type="ChEBI" id="CHEBI:57692"/>
    </cofactor>
</comment>
<dbReference type="EMBL" id="JH711574">
    <property type="protein sequence ID" value="EIW84675.1"/>
    <property type="molecule type" value="Genomic_DNA"/>
</dbReference>
<dbReference type="OrthoDB" id="2690153at2759"/>
<feature type="domain" description="FAD-binding" evidence="5">
    <location>
        <begin position="5"/>
        <end position="181"/>
    </location>
</feature>
<dbReference type="Proteomes" id="UP000053558">
    <property type="component" value="Unassembled WGS sequence"/>
</dbReference>
<dbReference type="GO" id="GO:0016709">
    <property type="term" value="F:oxidoreductase activity, acting on paired donors, with incorporation or reduction of molecular oxygen, NAD(P)H as one donor, and incorporation of one atom of oxygen"/>
    <property type="evidence" value="ECO:0007669"/>
    <property type="project" value="UniProtKB-ARBA"/>
</dbReference>
<dbReference type="Gene3D" id="3.50.50.60">
    <property type="entry name" value="FAD/NAD(P)-binding domain"/>
    <property type="match status" value="1"/>
</dbReference>
<evidence type="ECO:0000259" key="5">
    <source>
        <dbReference type="Pfam" id="PF01494"/>
    </source>
</evidence>
<proteinExistence type="predicted"/>
<evidence type="ECO:0000313" key="6">
    <source>
        <dbReference type="EMBL" id="EIW84675.1"/>
    </source>
</evidence>
<sequence>MPIAAQVLIAGAGPTGLVAALSLLRNGVTVRVVEKADGPRPGQRGAGNMPRTLETYHFLDVPELIEKGTLPPLMQAHTYGSADILEEFSMVPVFDETPACPFNNSLAIGQCTVEQTLASHVEQLGCIIEYGKELLSFKQDEGHVVAEIAAKDGTIETTGVEFLIGADGARGVVRKQLGLTFLGGQGLNSGVQDAFNLGWKVALVAKGLSPLSLLETYTAERLPVIAQMLNLTTDLLNKTFGKARSTVETAFHRGRILFMFGVNYRTSPIVIDEFSAGLPPVPAYGVELSGELVAGDRAPDAPGLSEGNSTVTLFDIYRVTHHTVLVFANNTQRAHEVVEPLLSYSNLARFVVVLPCASVSMEAVKGARVLVDRAGFAYSHYLVKEDTRIIIVRPDGVVGAIVGGLSGTHQYFCLLTGQT</sequence>
<comment type="caution">
    <text evidence="6">The sequence shown here is derived from an EMBL/GenBank/DDBJ whole genome shotgun (WGS) entry which is preliminary data.</text>
</comment>
<keyword evidence="4" id="KW-0560">Oxidoreductase</keyword>
<dbReference type="Pfam" id="PF01494">
    <property type="entry name" value="FAD_binding_3"/>
    <property type="match status" value="2"/>
</dbReference>
<evidence type="ECO:0000313" key="7">
    <source>
        <dbReference type="Proteomes" id="UP000053558"/>
    </source>
</evidence>
<dbReference type="AlphaFoldDB" id="A0A5M3N1A0"/>
<dbReference type="PRINTS" id="PR00420">
    <property type="entry name" value="RNGMNOXGNASE"/>
</dbReference>
<dbReference type="PANTHER" id="PTHR43004:SF19">
    <property type="entry name" value="BINDING MONOOXYGENASE, PUTATIVE (JCVI)-RELATED"/>
    <property type="match status" value="1"/>
</dbReference>
<evidence type="ECO:0000256" key="3">
    <source>
        <dbReference type="ARBA" id="ARBA00022827"/>
    </source>
</evidence>
<dbReference type="Gene3D" id="3.40.30.120">
    <property type="match status" value="1"/>
</dbReference>
<dbReference type="InterPro" id="IPR050641">
    <property type="entry name" value="RIFMO-like"/>
</dbReference>
<dbReference type="GeneID" id="19204651"/>
<gene>
    <name evidence="6" type="ORF">CONPUDRAFT_162043</name>
</gene>
<reference evidence="7" key="1">
    <citation type="journal article" date="2012" name="Science">
        <title>The Paleozoic origin of enzymatic lignin decomposition reconstructed from 31 fungal genomes.</title>
        <authorList>
            <person name="Floudas D."/>
            <person name="Binder M."/>
            <person name="Riley R."/>
            <person name="Barry K."/>
            <person name="Blanchette R.A."/>
            <person name="Henrissat B."/>
            <person name="Martinez A.T."/>
            <person name="Otillar R."/>
            <person name="Spatafora J.W."/>
            <person name="Yadav J.S."/>
            <person name="Aerts A."/>
            <person name="Benoit I."/>
            <person name="Boyd A."/>
            <person name="Carlson A."/>
            <person name="Copeland A."/>
            <person name="Coutinho P.M."/>
            <person name="de Vries R.P."/>
            <person name="Ferreira P."/>
            <person name="Findley K."/>
            <person name="Foster B."/>
            <person name="Gaskell J."/>
            <person name="Glotzer D."/>
            <person name="Gorecki P."/>
            <person name="Heitman J."/>
            <person name="Hesse C."/>
            <person name="Hori C."/>
            <person name="Igarashi K."/>
            <person name="Jurgens J.A."/>
            <person name="Kallen N."/>
            <person name="Kersten P."/>
            <person name="Kohler A."/>
            <person name="Kuees U."/>
            <person name="Kumar T.K.A."/>
            <person name="Kuo A."/>
            <person name="LaButti K."/>
            <person name="Larrondo L.F."/>
            <person name="Lindquist E."/>
            <person name="Ling A."/>
            <person name="Lombard V."/>
            <person name="Lucas S."/>
            <person name="Lundell T."/>
            <person name="Martin R."/>
            <person name="McLaughlin D.J."/>
            <person name="Morgenstern I."/>
            <person name="Morin E."/>
            <person name="Murat C."/>
            <person name="Nagy L.G."/>
            <person name="Nolan M."/>
            <person name="Ohm R.A."/>
            <person name="Patyshakuliyeva A."/>
            <person name="Rokas A."/>
            <person name="Ruiz-Duenas F.J."/>
            <person name="Sabat G."/>
            <person name="Salamov A."/>
            <person name="Samejima M."/>
            <person name="Schmutz J."/>
            <person name="Slot J.C."/>
            <person name="St John F."/>
            <person name="Stenlid J."/>
            <person name="Sun H."/>
            <person name="Sun S."/>
            <person name="Syed K."/>
            <person name="Tsang A."/>
            <person name="Wiebenga A."/>
            <person name="Young D."/>
            <person name="Pisabarro A."/>
            <person name="Eastwood D.C."/>
            <person name="Martin F."/>
            <person name="Cullen D."/>
            <person name="Grigoriev I.V."/>
            <person name="Hibbett D.S."/>
        </authorList>
    </citation>
    <scope>NUCLEOTIDE SEQUENCE [LARGE SCALE GENOMIC DNA]</scope>
    <source>
        <strain evidence="7">RWD-64-598 SS2</strain>
    </source>
</reference>
<keyword evidence="3" id="KW-0274">FAD</keyword>
<evidence type="ECO:0000256" key="4">
    <source>
        <dbReference type="ARBA" id="ARBA00023002"/>
    </source>
</evidence>
<evidence type="ECO:0000256" key="2">
    <source>
        <dbReference type="ARBA" id="ARBA00022630"/>
    </source>
</evidence>
<dbReference type="GO" id="GO:0071949">
    <property type="term" value="F:FAD binding"/>
    <property type="evidence" value="ECO:0007669"/>
    <property type="project" value="InterPro"/>
</dbReference>
<accession>A0A5M3N1A0</accession>
<dbReference type="InterPro" id="IPR002938">
    <property type="entry name" value="FAD-bd"/>
</dbReference>
<dbReference type="InterPro" id="IPR036188">
    <property type="entry name" value="FAD/NAD-bd_sf"/>
</dbReference>
<keyword evidence="2" id="KW-0285">Flavoprotein</keyword>
<name>A0A5M3N1A0_CONPW</name>
<keyword evidence="7" id="KW-1185">Reference proteome</keyword>
<dbReference type="PANTHER" id="PTHR43004">
    <property type="entry name" value="TRK SYSTEM POTASSIUM UPTAKE PROTEIN"/>
    <property type="match status" value="1"/>
</dbReference>
<protein>
    <submittedName>
        <fullName evidence="6">FAD/NAD(P)-binding domain-containing protein</fullName>
    </submittedName>
</protein>
<dbReference type="KEGG" id="cput:CONPUDRAFT_162043"/>
<evidence type="ECO:0000256" key="1">
    <source>
        <dbReference type="ARBA" id="ARBA00001974"/>
    </source>
</evidence>
<organism evidence="6 7">
    <name type="scientific">Coniophora puteana (strain RWD-64-598)</name>
    <name type="common">Brown rot fungus</name>
    <dbReference type="NCBI Taxonomy" id="741705"/>
    <lineage>
        <taxon>Eukaryota</taxon>
        <taxon>Fungi</taxon>
        <taxon>Dikarya</taxon>
        <taxon>Basidiomycota</taxon>
        <taxon>Agaricomycotina</taxon>
        <taxon>Agaricomycetes</taxon>
        <taxon>Agaricomycetidae</taxon>
        <taxon>Boletales</taxon>
        <taxon>Coniophorineae</taxon>
        <taxon>Coniophoraceae</taxon>
        <taxon>Coniophora</taxon>
    </lineage>
</organism>
<dbReference type="SUPFAM" id="SSF51905">
    <property type="entry name" value="FAD/NAD(P)-binding domain"/>
    <property type="match status" value="1"/>
</dbReference>